<comment type="similarity">
    <text evidence="1">Belongs to the PrpF family.</text>
</comment>
<protein>
    <recommendedName>
        <fullName evidence="5">4-oxalomesaconate tautomerase</fullName>
    </recommendedName>
</protein>
<dbReference type="GO" id="GO:0016853">
    <property type="term" value="F:isomerase activity"/>
    <property type="evidence" value="ECO:0007669"/>
    <property type="project" value="UniProtKB-KW"/>
</dbReference>
<sequence>MQLRGGSSKGLYFLADDLPLDEAVRNQVILTAIGRDERQIDGLGGADALTSKVAIVSPASRDDADIDFLFVQVVVGKNQVDITPNCGNILAGVGPFAIEAGLIAASEGKTFVRVHMVNSGKICELELCTPNKQMQYEGNESIDGVPGTSAPVVCNYLDVAGSICGALLPTTNLIDDIQGTLVTCIDNGMPVVMIKAQALGVTGSESPQTLNDNVPLRERLERIRIEAGQRMNLGDVTHKAIPKMCLISPAQNGGLINTRTFIPHQCHSSIGVLGAVTVATGCILPGTVASDLVHICSGQNKRISVEHPSGKFDVSLLVDEQGSLPSITKAGVLRTARLLSKGTLFVPSSLFCQEK</sequence>
<dbReference type="NCBIfam" id="NF033377">
    <property type="entry name" value="OMA_tautomer"/>
    <property type="match status" value="1"/>
</dbReference>
<organism evidence="3 4">
    <name type="scientific">Paraglaciecola polaris LMG 21857</name>
    <dbReference type="NCBI Taxonomy" id="1129793"/>
    <lineage>
        <taxon>Bacteria</taxon>
        <taxon>Pseudomonadati</taxon>
        <taxon>Pseudomonadota</taxon>
        <taxon>Gammaproteobacteria</taxon>
        <taxon>Alteromonadales</taxon>
        <taxon>Alteromonadaceae</taxon>
        <taxon>Paraglaciecola</taxon>
    </lineage>
</organism>
<dbReference type="EMBL" id="BAER01000096">
    <property type="protein sequence ID" value="GAC34229.1"/>
    <property type="molecule type" value="Genomic_DNA"/>
</dbReference>
<dbReference type="STRING" id="1129793.GPLA_3340"/>
<dbReference type="PANTHER" id="PTHR43709:SF3">
    <property type="entry name" value="ISOMERASE YBHH-RELATED"/>
    <property type="match status" value="1"/>
</dbReference>
<evidence type="ECO:0008006" key="5">
    <source>
        <dbReference type="Google" id="ProtNLM"/>
    </source>
</evidence>
<gene>
    <name evidence="3" type="ORF">GPLA_3340</name>
</gene>
<proteinExistence type="inferred from homology"/>
<accession>K6YNF3</accession>
<dbReference type="InterPro" id="IPR047687">
    <property type="entry name" value="OMA_tautomer-like"/>
</dbReference>
<evidence type="ECO:0000256" key="2">
    <source>
        <dbReference type="ARBA" id="ARBA00023235"/>
    </source>
</evidence>
<evidence type="ECO:0000256" key="1">
    <source>
        <dbReference type="ARBA" id="ARBA00007673"/>
    </source>
</evidence>
<evidence type="ECO:0000313" key="4">
    <source>
        <dbReference type="Proteomes" id="UP000006322"/>
    </source>
</evidence>
<keyword evidence="4" id="KW-1185">Reference proteome</keyword>
<dbReference type="Pfam" id="PF04303">
    <property type="entry name" value="PrpF"/>
    <property type="match status" value="1"/>
</dbReference>
<keyword evidence="2" id="KW-0413">Isomerase</keyword>
<reference evidence="4" key="1">
    <citation type="journal article" date="2014" name="Environ. Microbiol.">
        <title>Comparative genomics of the marine bacterial genus Glaciecola reveals the high degree of genomic diversity and genomic characteristic for cold adaptation.</title>
        <authorList>
            <person name="Qin Q.L."/>
            <person name="Xie B.B."/>
            <person name="Yu Y."/>
            <person name="Shu Y.L."/>
            <person name="Rong J.C."/>
            <person name="Zhang Y.J."/>
            <person name="Zhao D.L."/>
            <person name="Chen X.L."/>
            <person name="Zhang X.Y."/>
            <person name="Chen B."/>
            <person name="Zhou B.C."/>
            <person name="Zhang Y.Z."/>
        </authorList>
    </citation>
    <scope>NUCLEOTIDE SEQUENCE [LARGE SCALE GENOMIC DNA]</scope>
    <source>
        <strain evidence="4">LMG 21857</strain>
    </source>
</reference>
<evidence type="ECO:0000313" key="3">
    <source>
        <dbReference type="EMBL" id="GAC34229.1"/>
    </source>
</evidence>
<dbReference type="InterPro" id="IPR007400">
    <property type="entry name" value="PrpF-like"/>
</dbReference>
<name>K6YNF3_9ALTE</name>
<dbReference type="AlphaFoldDB" id="K6YNF3"/>
<dbReference type="Gene3D" id="3.10.310.10">
    <property type="entry name" value="Diaminopimelate Epimerase, Chain A, domain 1"/>
    <property type="match status" value="2"/>
</dbReference>
<dbReference type="PANTHER" id="PTHR43709">
    <property type="entry name" value="ACONITATE ISOMERASE-RELATED"/>
    <property type="match status" value="1"/>
</dbReference>
<dbReference type="SUPFAM" id="SSF54506">
    <property type="entry name" value="Diaminopimelate epimerase-like"/>
    <property type="match status" value="2"/>
</dbReference>
<dbReference type="Proteomes" id="UP000006322">
    <property type="component" value="Unassembled WGS sequence"/>
</dbReference>
<comment type="caution">
    <text evidence="3">The sequence shown here is derived from an EMBL/GenBank/DDBJ whole genome shotgun (WGS) entry which is preliminary data.</text>
</comment>